<evidence type="ECO:0000256" key="1">
    <source>
        <dbReference type="ARBA" id="ARBA00022729"/>
    </source>
</evidence>
<keyword evidence="5" id="KW-1185">Reference proteome</keyword>
<dbReference type="InterPro" id="IPR052018">
    <property type="entry name" value="PHP_domain"/>
</dbReference>
<dbReference type="PANTHER" id="PTHR42924">
    <property type="entry name" value="EXONUCLEASE"/>
    <property type="match status" value="1"/>
</dbReference>
<organism evidence="4">
    <name type="scientific">Longilinea arvoryzae</name>
    <dbReference type="NCBI Taxonomy" id="360412"/>
    <lineage>
        <taxon>Bacteria</taxon>
        <taxon>Bacillati</taxon>
        <taxon>Chloroflexota</taxon>
        <taxon>Anaerolineae</taxon>
        <taxon>Anaerolineales</taxon>
        <taxon>Anaerolineaceae</taxon>
        <taxon>Longilinea</taxon>
    </lineage>
</organism>
<name>A0A0S7BL45_9CHLR</name>
<reference evidence="4" key="1">
    <citation type="submission" date="2015-07" db="EMBL/GenBank/DDBJ databases">
        <title>Draft Genome Sequences of Anaerolinea thermolimosa IMO-1, Bellilinea caldifistulae GOMI-1, Leptolinea tardivitalis YMTK-2, Levilinea saccharolytica KIBI-1,Longilinea arvoryzae KOME-1, Previously Described as Members of the Anaerolineaceae (Chloroflexi).</title>
        <authorList>
            <person name="Sekiguchi Y."/>
            <person name="Ohashi A."/>
            <person name="Matsuura N."/>
            <person name="Tourlousse M.D."/>
        </authorList>
    </citation>
    <scope>NUCLEOTIDE SEQUENCE [LARGE SCALE GENOMIC DNA]</scope>
    <source>
        <strain evidence="4">KOME-1</strain>
    </source>
</reference>
<protein>
    <submittedName>
        <fullName evidence="4">Histidinol phosphatase</fullName>
    </submittedName>
</protein>
<dbReference type="PANTHER" id="PTHR42924:SF3">
    <property type="entry name" value="POLYMERASE_HISTIDINOL PHOSPHATASE N-TERMINAL DOMAIN-CONTAINING PROTEIN"/>
    <property type="match status" value="1"/>
</dbReference>
<keyword evidence="1 2" id="KW-0732">Signal</keyword>
<accession>A0A0S7BL45</accession>
<dbReference type="GO" id="GO:0004534">
    <property type="term" value="F:5'-3' RNA exonuclease activity"/>
    <property type="evidence" value="ECO:0007669"/>
    <property type="project" value="TreeGrafter"/>
</dbReference>
<dbReference type="STRING" id="360412.LARV_02844"/>
<dbReference type="InterPro" id="IPR032812">
    <property type="entry name" value="SbsA_Ig"/>
</dbReference>
<dbReference type="InterPro" id="IPR014755">
    <property type="entry name" value="Cu-Rt/internalin_Ig-like"/>
</dbReference>
<dbReference type="InterPro" id="IPR036700">
    <property type="entry name" value="BOBF_sf"/>
</dbReference>
<feature type="chain" id="PRO_5006633022" evidence="2">
    <location>
        <begin position="32"/>
        <end position="1947"/>
    </location>
</feature>
<sequence length="1947" mass="204686">MQGKRSRILNLAVLLAMLLSFMTGPIGTTYAASNHSNAAAPLRAAFTTGNIVVYRVGNGTDALVNTGNPVFLDEYQPNGTLIQSIVMPTVADGANRALVASGTATSEGLITRSMDGQYILLTGYASTYTSSLSGTTGTAVNRVIGRVDGNGNIDTTTALPDFASGNTPRSAISTNGTDLWFAGGAGGTRYTTLGTTSASTQISSAPGNIRQINVFDGQLYISSGASGFRMASVGIGIPTGSPTTTTNLPGISTSAGSPYGFFFADLDAGVAGVDTLYIADDTSSTGGILKYSLVSGNWTQNGVAGIGSDFYRGLTGIVNGTTVTLYATRKGGNAAIGGGELVSLVDGGGYNAAFSSSTPTLLATAAANTAFRGVALAPVASGPADSAPIVSSTTPANNLGNVPEGDSITVTFSEDVTTTAAAFTINCGGADQPFTFSGSGATYTLDPNADLPYSQTCTVTVTGSGVTDLDEPIAPMAADYSWSFTVVDLAPSVTGVVPAINATKVAVNTNISITFNKDVSTSDAAFALACDGTSQPFAFSGSGAAYTLDPTNNLPYSQVCSVTVTGSSVTDPDTNEPMAADYTWNFTTINDPDAITPIAEARAAGAGWTGTIQGNVTTPPGIFRSNGFTIQDATGGMYIFSGSLTLPALTLGDVVKVSGTIKNYNGMLETDPTTSVTWIDSGSVPDPTPIATGSVVSTQGKLISVTGTATWTGTPTNPPSANFSITLDDGSGPVIVYAYKFAGLDLTKFTSGQQLRVIGYSSYYKTSTSESAQIYPRYQSDIIDMSAPAVISTIPADAVTDVSPYKPLSAVFNKAMDPSSLDSTSFSLRDSTDAPVSGTVTYDPSTYTASFTPNAALSPTSTYTATISTAVRDSLGVTLANPVVWSFTTGELDSTSPTISDRSPAPDATNVPLSTKIVVTFSEELHASSLNTSHFVLTDSYGQVAANLSYDPIAHTVTLAPETNLLPTTEYTFRVTGNTADLAGNTLGDDDSWTFMTSVEPPMQVYFGDLHNHTSYSDGSGTPTQALAAGKAAGFDFMAISDHSYAIDDTEWANTLQAVNDATTSDFVGLRGFEYTQGAEGHINVWNSERHATRTSVAGCTYCDYTPNLEAGQTVTGFYPWLVASTTTALDEAGMVMQFNHPGWINFNDWRYHPELSGIARLEEVGNGSSTSYVFSENEYIRSLDYGWKLGATNNADTHSPNWGVNTDHRTGVLMTELTKAALLDALNQRRTFATEDKNFNLTMKANGAWMGSEIANSGRIQFDINGSDPDNEATASVQIITDQGKVVDSTQPAQGNFTWQPVVNVSTGVHYFYVKVTQADGDRIVTSPVWTLGTEDIAISDVVIQPTIPTVYSPSLLTARVTNRVDSSRTVNVVIKVNGVALGSAVEVTVPANGDGYVNFSWQPTEIGDVTVTAEIGNAPAGDNPDDNSASLNLTVTDEHLPLILIDAGHGNVNASGRDMGPFIDDLSAHQFNVLKNLDELTASDLNPDVVKLLVITAPQTAYTAAELESIANFVNAGGNLLLCGLADYTGKVPWADTVANRENAILDRIESATGQTINMRMNDDEVIDGNTNNGYPFGVIWQDFPSADTTGIGVNVENVSTWSLNSIRGRSVNDPLTADTPGVQIVMQGDLDEGYTADSWKNPFHTSNTSADGANDAYIYNPTWVSPATKPANAIPLPGAAVTQLQNGAGRIMLYGDSNDPFTIFAYTAGDGKQNELFNLQSIMWLLGTPLQKSTIAEARTQTIEDQPDNLNRLVWVEGNITAAYGEFFNVLYVQDATGGITVHAPAGDIDPTAFTRGTHVRVIGTIDTYNGDTEIQFFEAEMVQVIDSTHTDPAPAALSTHTASAEASEGWLVTVTGVVIQKISNDTIIVNDGTGPVRVFLDGYNGTFDDILVFDRVQVVGLASEDGDGSRIRIRNYKFHPGIADDVTVLGHTEYTLYLPMIGR</sequence>
<evidence type="ECO:0000259" key="3">
    <source>
        <dbReference type="SMART" id="SM00481"/>
    </source>
</evidence>
<evidence type="ECO:0000313" key="4">
    <source>
        <dbReference type="EMBL" id="GAP15064.1"/>
    </source>
</evidence>
<evidence type="ECO:0000313" key="5">
    <source>
        <dbReference type="Proteomes" id="UP000055060"/>
    </source>
</evidence>
<dbReference type="SMART" id="SM00481">
    <property type="entry name" value="POLIIIAc"/>
    <property type="match status" value="1"/>
</dbReference>
<dbReference type="OrthoDB" id="9770043at2"/>
<gene>
    <name evidence="4" type="ORF">LARV_02844</name>
</gene>
<dbReference type="NCBIfam" id="NF038032">
    <property type="entry name" value="CehA_McbA_metalo"/>
    <property type="match status" value="1"/>
</dbReference>
<dbReference type="InterPro" id="IPR016195">
    <property type="entry name" value="Pol/histidinol_Pase-like"/>
</dbReference>
<evidence type="ECO:0000256" key="2">
    <source>
        <dbReference type="SAM" id="SignalP"/>
    </source>
</evidence>
<dbReference type="Gene3D" id="2.60.40.1220">
    <property type="match status" value="3"/>
</dbReference>
<dbReference type="Pfam" id="PF13205">
    <property type="entry name" value="Big_5"/>
    <property type="match status" value="4"/>
</dbReference>
<proteinExistence type="predicted"/>
<dbReference type="EMBL" id="DF967972">
    <property type="protein sequence ID" value="GAP15064.1"/>
    <property type="molecule type" value="Genomic_DNA"/>
</dbReference>
<dbReference type="Gene3D" id="3.20.20.140">
    <property type="entry name" value="Metal-dependent hydrolases"/>
    <property type="match status" value="1"/>
</dbReference>
<dbReference type="InterPro" id="IPR003141">
    <property type="entry name" value="Pol/His_phosphatase_N"/>
</dbReference>
<feature type="domain" description="Polymerase/histidinol phosphatase N-terminal" evidence="3">
    <location>
        <begin position="1008"/>
        <end position="1085"/>
    </location>
</feature>
<dbReference type="GO" id="GO:0035312">
    <property type="term" value="F:5'-3' DNA exonuclease activity"/>
    <property type="evidence" value="ECO:0007669"/>
    <property type="project" value="TreeGrafter"/>
</dbReference>
<dbReference type="SUPFAM" id="SSF101756">
    <property type="entry name" value="Hypothetical protein YgiW"/>
    <property type="match status" value="2"/>
</dbReference>
<dbReference type="Proteomes" id="UP000055060">
    <property type="component" value="Unassembled WGS sequence"/>
</dbReference>
<feature type="signal peptide" evidence="2">
    <location>
        <begin position="1"/>
        <end position="31"/>
    </location>
</feature>
<dbReference type="SUPFAM" id="SSF89550">
    <property type="entry name" value="PHP domain-like"/>
    <property type="match status" value="1"/>
</dbReference>